<proteinExistence type="predicted"/>
<evidence type="ECO:0000313" key="1">
    <source>
        <dbReference type="EMBL" id="CAJ0605516.1"/>
    </source>
</evidence>
<dbReference type="AlphaFoldDB" id="A0AA36H830"/>
<reference evidence="1" key="1">
    <citation type="submission" date="2023-07" db="EMBL/GenBank/DDBJ databases">
        <authorList>
            <consortium name="CYATHOMIX"/>
        </authorList>
    </citation>
    <scope>NUCLEOTIDE SEQUENCE</scope>
    <source>
        <strain evidence="1">N/A</strain>
    </source>
</reference>
<gene>
    <name evidence="1" type="ORF">CYNAS_LOCUS17499</name>
</gene>
<sequence>AVDLFQCSRSFVPYFDCHRSPCDLSDFPYTAITTTILFWKMNTPIYPFQPKRGKRRMIQSTQRPRISIGPQKICSRTTQFHCMPGPSSLICLNEEGTTKKLAGRTDMRLSLAAITKTWLTDSTSEALYLEI</sequence>
<organism evidence="1 2">
    <name type="scientific">Cylicocyclus nassatus</name>
    <name type="common">Nematode worm</name>
    <dbReference type="NCBI Taxonomy" id="53992"/>
    <lineage>
        <taxon>Eukaryota</taxon>
        <taxon>Metazoa</taxon>
        <taxon>Ecdysozoa</taxon>
        <taxon>Nematoda</taxon>
        <taxon>Chromadorea</taxon>
        <taxon>Rhabditida</taxon>
        <taxon>Rhabditina</taxon>
        <taxon>Rhabditomorpha</taxon>
        <taxon>Strongyloidea</taxon>
        <taxon>Strongylidae</taxon>
        <taxon>Cylicocyclus</taxon>
    </lineage>
</organism>
<protein>
    <submittedName>
        <fullName evidence="1">Uncharacterized protein</fullName>
    </submittedName>
</protein>
<dbReference type="EMBL" id="CATQJL010000316">
    <property type="protein sequence ID" value="CAJ0605516.1"/>
    <property type="molecule type" value="Genomic_DNA"/>
</dbReference>
<name>A0AA36H830_CYLNA</name>
<accession>A0AA36H830</accession>
<comment type="caution">
    <text evidence="1">The sequence shown here is derived from an EMBL/GenBank/DDBJ whole genome shotgun (WGS) entry which is preliminary data.</text>
</comment>
<dbReference type="Proteomes" id="UP001176961">
    <property type="component" value="Unassembled WGS sequence"/>
</dbReference>
<evidence type="ECO:0000313" key="2">
    <source>
        <dbReference type="Proteomes" id="UP001176961"/>
    </source>
</evidence>
<feature type="non-terminal residue" evidence="1">
    <location>
        <position position="1"/>
    </location>
</feature>
<keyword evidence="2" id="KW-1185">Reference proteome</keyword>